<dbReference type="OrthoDB" id="514777at2759"/>
<reference evidence="2" key="1">
    <citation type="submission" date="2020-07" db="EMBL/GenBank/DDBJ databases">
        <authorList>
            <person name="Nieuwenhuis M."/>
            <person name="Van De Peppel L.J.J."/>
        </authorList>
    </citation>
    <scope>NUCLEOTIDE SEQUENCE</scope>
    <source>
        <strain evidence="2">AP01</strain>
        <tissue evidence="2">Mycelium</tissue>
    </source>
</reference>
<feature type="coiled-coil region" evidence="1">
    <location>
        <begin position="17"/>
        <end position="44"/>
    </location>
</feature>
<dbReference type="SUPFAM" id="SSF48371">
    <property type="entry name" value="ARM repeat"/>
    <property type="match status" value="1"/>
</dbReference>
<name>A0A9P7K848_9AGAR</name>
<dbReference type="EMBL" id="JABCKV010000556">
    <property type="protein sequence ID" value="KAG5640693.1"/>
    <property type="molecule type" value="Genomic_DNA"/>
</dbReference>
<gene>
    <name evidence="2" type="ORF">DXG03_007491</name>
</gene>
<dbReference type="Gene3D" id="1.25.40.180">
    <property type="match status" value="1"/>
</dbReference>
<sequence>MDVESIRLDPELAHETMVLLKCQLESTKKVIKELRAELAAAKEAVVVQPPEACATFFLKCLFDSTCTPNQDDLELREYATRSAVTTPSTIAEIHKAMDQAVKEKAAPVKDSYQHQVRVMSPEVHGVVVSELVATIPLVLLPGPLPETCPTLESSGPPLRPMARAGPAEEAKALESRQKHLVFVPRTKTTDDAAPVEMTKQQATKKIIEDVKEFFAVRNLDEAEVYFLAFPFAYHSKLVDHLTMRAVESKEADVQLQPLRPRRGEGTLFRCAFDEGLASIAEIIDDIAVGVPRALKYFAMVVKSVSLDDDRRTRLASKALDSEELLALLS</sequence>
<evidence type="ECO:0000313" key="2">
    <source>
        <dbReference type="EMBL" id="KAG5640693.1"/>
    </source>
</evidence>
<dbReference type="AlphaFoldDB" id="A0A9P7K848"/>
<comment type="caution">
    <text evidence="2">The sequence shown here is derived from an EMBL/GenBank/DDBJ whole genome shotgun (WGS) entry which is preliminary data.</text>
</comment>
<accession>A0A9P7K848</accession>
<evidence type="ECO:0000313" key="3">
    <source>
        <dbReference type="Proteomes" id="UP000775547"/>
    </source>
</evidence>
<evidence type="ECO:0000256" key="1">
    <source>
        <dbReference type="SAM" id="Coils"/>
    </source>
</evidence>
<keyword evidence="3" id="KW-1185">Reference proteome</keyword>
<reference evidence="2" key="2">
    <citation type="submission" date="2021-10" db="EMBL/GenBank/DDBJ databases">
        <title>Phylogenomics reveals ancestral predisposition of the termite-cultivated fungus Termitomyces towards a domesticated lifestyle.</title>
        <authorList>
            <person name="Auxier B."/>
            <person name="Grum-Grzhimaylo A."/>
            <person name="Cardenas M.E."/>
            <person name="Lodge J.D."/>
            <person name="Laessoe T."/>
            <person name="Pedersen O."/>
            <person name="Smith M.E."/>
            <person name="Kuyper T.W."/>
            <person name="Franco-Molano E.A."/>
            <person name="Baroni T.J."/>
            <person name="Aanen D.K."/>
        </authorList>
    </citation>
    <scope>NUCLEOTIDE SEQUENCE</scope>
    <source>
        <strain evidence="2">AP01</strain>
        <tissue evidence="2">Mycelium</tissue>
    </source>
</reference>
<dbReference type="Proteomes" id="UP000775547">
    <property type="component" value="Unassembled WGS sequence"/>
</dbReference>
<keyword evidence="1" id="KW-0175">Coiled coil</keyword>
<dbReference type="InterPro" id="IPR016024">
    <property type="entry name" value="ARM-type_fold"/>
</dbReference>
<protein>
    <submittedName>
        <fullName evidence="2">Uncharacterized protein</fullName>
    </submittedName>
</protein>
<proteinExistence type="predicted"/>
<organism evidence="2 3">
    <name type="scientific">Asterophora parasitica</name>
    <dbReference type="NCBI Taxonomy" id="117018"/>
    <lineage>
        <taxon>Eukaryota</taxon>
        <taxon>Fungi</taxon>
        <taxon>Dikarya</taxon>
        <taxon>Basidiomycota</taxon>
        <taxon>Agaricomycotina</taxon>
        <taxon>Agaricomycetes</taxon>
        <taxon>Agaricomycetidae</taxon>
        <taxon>Agaricales</taxon>
        <taxon>Tricholomatineae</taxon>
        <taxon>Lyophyllaceae</taxon>
        <taxon>Asterophora</taxon>
    </lineage>
</organism>